<evidence type="ECO:0000313" key="1">
    <source>
        <dbReference type="EMBL" id="KAK3797930.1"/>
    </source>
</evidence>
<reference evidence="1" key="1">
    <citation type="journal article" date="2023" name="G3 (Bethesda)">
        <title>A reference genome for the long-term kleptoplast-retaining sea slug Elysia crispata morphotype clarki.</title>
        <authorList>
            <person name="Eastman K.E."/>
            <person name="Pendleton A.L."/>
            <person name="Shaikh M.A."/>
            <person name="Suttiyut T."/>
            <person name="Ogas R."/>
            <person name="Tomko P."/>
            <person name="Gavelis G."/>
            <person name="Widhalm J.R."/>
            <person name="Wisecaver J.H."/>
        </authorList>
    </citation>
    <scope>NUCLEOTIDE SEQUENCE</scope>
    <source>
        <strain evidence="1">ECLA1</strain>
    </source>
</reference>
<keyword evidence="2" id="KW-1185">Reference proteome</keyword>
<dbReference type="EMBL" id="JAWDGP010000735">
    <property type="protein sequence ID" value="KAK3797930.1"/>
    <property type="molecule type" value="Genomic_DNA"/>
</dbReference>
<gene>
    <name evidence="1" type="ORF">RRG08_014008</name>
</gene>
<dbReference type="Proteomes" id="UP001283361">
    <property type="component" value="Unassembled WGS sequence"/>
</dbReference>
<evidence type="ECO:0000313" key="2">
    <source>
        <dbReference type="Proteomes" id="UP001283361"/>
    </source>
</evidence>
<protein>
    <submittedName>
        <fullName evidence="1">Uncharacterized protein</fullName>
    </submittedName>
</protein>
<organism evidence="1 2">
    <name type="scientific">Elysia crispata</name>
    <name type="common">lettuce slug</name>
    <dbReference type="NCBI Taxonomy" id="231223"/>
    <lineage>
        <taxon>Eukaryota</taxon>
        <taxon>Metazoa</taxon>
        <taxon>Spiralia</taxon>
        <taxon>Lophotrochozoa</taxon>
        <taxon>Mollusca</taxon>
        <taxon>Gastropoda</taxon>
        <taxon>Heterobranchia</taxon>
        <taxon>Euthyneura</taxon>
        <taxon>Panpulmonata</taxon>
        <taxon>Sacoglossa</taxon>
        <taxon>Placobranchoidea</taxon>
        <taxon>Plakobranchidae</taxon>
        <taxon>Elysia</taxon>
    </lineage>
</organism>
<dbReference type="AlphaFoldDB" id="A0AAE1B1G1"/>
<sequence length="106" mass="12149">MSWCEKFIDHYVGFEPADFTVDALTRQPEKHHYRTGSLRVESGTKRLFILSGELLLERMLSDAVSSDCGSVTISLKDDVKPLRLARNQLIRVVLNDLDQEWQISLV</sequence>
<name>A0AAE1B1G1_9GAST</name>
<accession>A0AAE1B1G1</accession>
<comment type="caution">
    <text evidence="1">The sequence shown here is derived from an EMBL/GenBank/DDBJ whole genome shotgun (WGS) entry which is preliminary data.</text>
</comment>
<proteinExistence type="predicted"/>